<name>A0ABU6QSE5_9FABA</name>
<gene>
    <name evidence="3" type="ORF">PIB30_079050</name>
</gene>
<feature type="coiled-coil region" evidence="1">
    <location>
        <begin position="76"/>
        <end position="107"/>
    </location>
</feature>
<accession>A0ABU6QSE5</accession>
<dbReference type="EMBL" id="JASCZI010001247">
    <property type="protein sequence ID" value="MED6114614.1"/>
    <property type="molecule type" value="Genomic_DNA"/>
</dbReference>
<evidence type="ECO:0000313" key="4">
    <source>
        <dbReference type="Proteomes" id="UP001341840"/>
    </source>
</evidence>
<sequence>MPGRHCSICSCNSHYSDECPQLQEDNTVADSHNFYEAPPPKTNNIRHRLKGGVIANKTDGTPPNNSNQLNTTSTTYEEAFRRFQQENKEIREALKRTKAQLTNLTDLLTKFTHQVGVNPQPLTQPTNSSSLSSQPLPNPKGDISMVQKENDKEDKEEGEDDWLYELLSELAKSDESEGEVESEGEDEEESAEDEEESAEEEEVIDEDEDETFFIATVFGGNKAVKDEIPAKCVDP</sequence>
<reference evidence="3 4" key="1">
    <citation type="journal article" date="2023" name="Plants (Basel)">
        <title>Bridging the Gap: Combining Genomics and Transcriptomics Approaches to Understand Stylosanthes scabra, an Orphan Legume from the Brazilian Caatinga.</title>
        <authorList>
            <person name="Ferreira-Neto J.R.C."/>
            <person name="da Silva M.D."/>
            <person name="Binneck E."/>
            <person name="de Melo N.F."/>
            <person name="da Silva R.H."/>
            <person name="de Melo A.L.T.M."/>
            <person name="Pandolfi V."/>
            <person name="Bustamante F.O."/>
            <person name="Brasileiro-Vidal A.C."/>
            <person name="Benko-Iseppon A.M."/>
        </authorList>
    </citation>
    <scope>NUCLEOTIDE SEQUENCE [LARGE SCALE GENOMIC DNA]</scope>
    <source>
        <tissue evidence="3">Leaves</tissue>
    </source>
</reference>
<feature type="compositionally biased region" description="Low complexity" evidence="2">
    <location>
        <begin position="121"/>
        <end position="135"/>
    </location>
</feature>
<evidence type="ECO:0000256" key="1">
    <source>
        <dbReference type="SAM" id="Coils"/>
    </source>
</evidence>
<proteinExistence type="predicted"/>
<keyword evidence="1" id="KW-0175">Coiled coil</keyword>
<evidence type="ECO:0000313" key="3">
    <source>
        <dbReference type="EMBL" id="MED6114614.1"/>
    </source>
</evidence>
<dbReference type="Proteomes" id="UP001341840">
    <property type="component" value="Unassembled WGS sequence"/>
</dbReference>
<evidence type="ECO:0000256" key="2">
    <source>
        <dbReference type="SAM" id="MobiDB-lite"/>
    </source>
</evidence>
<protein>
    <submittedName>
        <fullName evidence="3">Uncharacterized protein</fullName>
    </submittedName>
</protein>
<organism evidence="3 4">
    <name type="scientific">Stylosanthes scabra</name>
    <dbReference type="NCBI Taxonomy" id="79078"/>
    <lineage>
        <taxon>Eukaryota</taxon>
        <taxon>Viridiplantae</taxon>
        <taxon>Streptophyta</taxon>
        <taxon>Embryophyta</taxon>
        <taxon>Tracheophyta</taxon>
        <taxon>Spermatophyta</taxon>
        <taxon>Magnoliopsida</taxon>
        <taxon>eudicotyledons</taxon>
        <taxon>Gunneridae</taxon>
        <taxon>Pentapetalae</taxon>
        <taxon>rosids</taxon>
        <taxon>fabids</taxon>
        <taxon>Fabales</taxon>
        <taxon>Fabaceae</taxon>
        <taxon>Papilionoideae</taxon>
        <taxon>50 kb inversion clade</taxon>
        <taxon>dalbergioids sensu lato</taxon>
        <taxon>Dalbergieae</taxon>
        <taxon>Pterocarpus clade</taxon>
        <taxon>Stylosanthes</taxon>
    </lineage>
</organism>
<feature type="compositionally biased region" description="Acidic residues" evidence="2">
    <location>
        <begin position="176"/>
        <end position="209"/>
    </location>
</feature>
<feature type="region of interest" description="Disordered" evidence="2">
    <location>
        <begin position="117"/>
        <end position="209"/>
    </location>
</feature>
<comment type="caution">
    <text evidence="3">The sequence shown here is derived from an EMBL/GenBank/DDBJ whole genome shotgun (WGS) entry which is preliminary data.</text>
</comment>
<keyword evidence="4" id="KW-1185">Reference proteome</keyword>